<dbReference type="GeneID" id="36841916"/>
<organism evidence="1">
    <name type="scientific">Pandoravirus macleodensis</name>
    <dbReference type="NCBI Taxonomy" id="2107707"/>
    <lineage>
        <taxon>Viruses</taxon>
        <taxon>Pandoravirus</taxon>
    </lineage>
</organism>
<protein>
    <submittedName>
        <fullName evidence="1">Uncharacterized protein</fullName>
    </submittedName>
</protein>
<gene>
    <name evidence="1" type="ORF">pmac_cds_773</name>
</gene>
<accession>A0A2U7UHN4</accession>
<dbReference type="Proteomes" id="UP000249758">
    <property type="component" value="Segment"/>
</dbReference>
<evidence type="ECO:0000313" key="1">
    <source>
        <dbReference type="EMBL" id="AVK77461.1"/>
    </source>
</evidence>
<name>A0A2U7UHN4_9VIRU</name>
<dbReference type="EMBL" id="MG011691">
    <property type="protein sequence ID" value="AVK77461.1"/>
    <property type="molecule type" value="Genomic_DNA"/>
</dbReference>
<sequence length="374" mass="39909">MNTRSPYDNNEAPFFFNNTVAGIDDNDGDGDDDSMMEAPMDLDALLAPPPLDTIERLVMTALTEDDPRAVERAVVSLCRVARVSGSADECRALAQRVHDSTTLTNNVSNGVGGAFAMLCEAIDDLEGVCDVRRSPAEWARRYPALAPWPRASSADASLASAAVSLRRIRTLRRCALYALFVGAASAEGALDRLAPYEIATLDRLEQWARDWQSGAGDDTAVAVPPLPLVGPLGPLGVPTERMFPVLTDVTEAIPMGHNELVARAYLEGPASLYGQSVENRNALAQPFARSVMRGLHDLLVRGLAATDSADAAPSACLTDQINIFAAYPGTRPAIARHLRDDTESRAVDVGVLLALPAPDGGNGANDDLWTFGDR</sequence>
<dbReference type="KEGG" id="vg:36841916"/>
<reference evidence="1" key="1">
    <citation type="journal article" date="2018" name="Nat. Commun.">
        <title>Diversity and evolution of the emerging Pandoraviridae family.</title>
        <authorList>
            <person name="Legendre M."/>
            <person name="Fabre E."/>
            <person name="Poirot O."/>
            <person name="Jeudy S."/>
            <person name="Lartigue A."/>
            <person name="Alempic J.M."/>
            <person name="Beucher L."/>
            <person name="Philippe N."/>
            <person name="Bertaux L."/>
            <person name="Christo-Foroux E."/>
            <person name="Labadie K."/>
            <person name="Coute Y."/>
            <person name="Abergel C."/>
            <person name="Claverie J.M."/>
        </authorList>
    </citation>
    <scope>NUCLEOTIDE SEQUENCE [LARGE SCALE GENOMIC DNA]</scope>
    <source>
        <strain evidence="1">Macleodensis</strain>
    </source>
</reference>
<dbReference type="RefSeq" id="YP_009481457.1">
    <property type="nucleotide sequence ID" value="NC_037665.1"/>
</dbReference>
<proteinExistence type="predicted"/>